<organism evidence="1 2">
    <name type="scientific">Actinoalloteichus caeruleus DSM 43889</name>
    <dbReference type="NCBI Taxonomy" id="1120930"/>
    <lineage>
        <taxon>Bacteria</taxon>
        <taxon>Bacillati</taxon>
        <taxon>Actinomycetota</taxon>
        <taxon>Actinomycetes</taxon>
        <taxon>Pseudonocardiales</taxon>
        <taxon>Pseudonocardiaceae</taxon>
        <taxon>Actinoalloteichus</taxon>
        <taxon>Actinoalloteichus cyanogriseus</taxon>
    </lineage>
</organism>
<reference evidence="1 2" key="2">
    <citation type="submission" date="2022-06" db="EMBL/GenBank/DDBJ databases">
        <title>Genomic Encyclopedia of Type Strains, Phase I: the one thousand microbial genomes (KMG-I) project.</title>
        <authorList>
            <person name="Kyrpides N."/>
        </authorList>
    </citation>
    <scope>NUCLEOTIDE SEQUENCE [LARGE SCALE GENOMIC DNA]</scope>
    <source>
        <strain evidence="1 2">DSM 43889</strain>
    </source>
</reference>
<comment type="caution">
    <text evidence="1">The sequence shown here is derived from an EMBL/GenBank/DDBJ whole genome shotgun (WGS) entry which is preliminary data.</text>
</comment>
<accession>A0ABT1JG87</accession>
<protein>
    <submittedName>
        <fullName evidence="1">Uncharacterized protein</fullName>
    </submittedName>
</protein>
<evidence type="ECO:0000313" key="2">
    <source>
        <dbReference type="Proteomes" id="UP000791080"/>
    </source>
</evidence>
<keyword evidence="2" id="KW-1185">Reference proteome</keyword>
<sequence length="83" mass="9081">MDFVDTHRGQARLSLGDAVNTGLPNEERLERAHVGIGYAILALADAIDPDPCGHQGAHRFRCARPSGHAGFHRTRIEGSDHVW</sequence>
<name>A0ABT1JG87_ACTCY</name>
<proteinExistence type="predicted"/>
<dbReference type="Proteomes" id="UP000791080">
    <property type="component" value="Unassembled WGS sequence"/>
</dbReference>
<reference evidence="1 2" key="1">
    <citation type="submission" date="2013-07" db="EMBL/GenBank/DDBJ databases">
        <authorList>
            <consortium name="DOE Joint Genome Institute"/>
            <person name="Reeve W."/>
            <person name="Huntemann M."/>
            <person name="Han J."/>
            <person name="Chen A."/>
            <person name="Kyrpides N."/>
            <person name="Mavromatis K."/>
            <person name="Markowitz V."/>
            <person name="Palaniappan K."/>
            <person name="Ivanova N."/>
            <person name="Schaumberg A."/>
            <person name="Pati A."/>
            <person name="Liolios K."/>
            <person name="Nordberg H.P."/>
            <person name="Cantor M.N."/>
            <person name="Hua S.X."/>
            <person name="Woyke T."/>
        </authorList>
    </citation>
    <scope>NUCLEOTIDE SEQUENCE [LARGE SCALE GENOMIC DNA]</scope>
    <source>
        <strain evidence="1 2">DSM 43889</strain>
    </source>
</reference>
<gene>
    <name evidence="1" type="ORF">G443_001456</name>
</gene>
<dbReference type="EMBL" id="AUBJ02000001">
    <property type="protein sequence ID" value="MCP2331186.1"/>
    <property type="molecule type" value="Genomic_DNA"/>
</dbReference>
<dbReference type="RefSeq" id="WP_026420558.1">
    <property type="nucleotide sequence ID" value="NZ_AUBJ02000001.1"/>
</dbReference>
<evidence type="ECO:0000313" key="1">
    <source>
        <dbReference type="EMBL" id="MCP2331186.1"/>
    </source>
</evidence>